<dbReference type="NCBIfam" id="TIGR02684">
    <property type="entry name" value="dnstrm_HI1420"/>
    <property type="match status" value="1"/>
</dbReference>
<reference evidence="1 2" key="1">
    <citation type="submission" date="2009-07" db="EMBL/GenBank/DDBJ databases">
        <authorList>
            <person name="Madupu R."/>
            <person name="Sebastian Y."/>
            <person name="Durkin A.S."/>
            <person name="Torralba M."/>
            <person name="Methe B."/>
            <person name="Sutton G.G."/>
            <person name="Strausberg R.L."/>
            <person name="Nelson K.E."/>
        </authorList>
    </citation>
    <scope>NUCLEOTIDE SEQUENCE [LARGE SCALE GENOMIC DNA]</scope>
    <source>
        <strain evidence="1 2">ATCC 35580</strain>
    </source>
</reference>
<dbReference type="STRING" id="596324.TREVI0001_0972"/>
<proteinExistence type="predicted"/>
<accession>C8PLW0</accession>
<dbReference type="GeneID" id="301460603"/>
<dbReference type="InterPro" id="IPR010982">
    <property type="entry name" value="Lambda_DNA-bd_dom_sf"/>
</dbReference>
<dbReference type="eggNOG" id="COG3636">
    <property type="taxonomic scope" value="Bacteria"/>
</dbReference>
<comment type="caution">
    <text evidence="1">The sequence shown here is derived from an EMBL/GenBank/DDBJ whole genome shotgun (WGS) entry which is preliminary data.</text>
</comment>
<dbReference type="PANTHER" id="PTHR40275">
    <property type="entry name" value="SSL7038 PROTEIN"/>
    <property type="match status" value="1"/>
</dbReference>
<dbReference type="RefSeq" id="WP_006187504.1">
    <property type="nucleotide sequence ID" value="NZ_ACYH01000003.1"/>
</dbReference>
<evidence type="ECO:0000313" key="1">
    <source>
        <dbReference type="EMBL" id="EEV21598.1"/>
    </source>
</evidence>
<gene>
    <name evidence="1" type="ORF">TREVI0001_0972</name>
</gene>
<dbReference type="GO" id="GO:0003677">
    <property type="term" value="F:DNA binding"/>
    <property type="evidence" value="ECO:0007669"/>
    <property type="project" value="InterPro"/>
</dbReference>
<protein>
    <submittedName>
        <fullName evidence="1">Putative addiction module antidote protein</fullName>
    </submittedName>
</protein>
<dbReference type="OrthoDB" id="9798416at2"/>
<sequence>MKITDFDPADYLTTKEAMIEYLNEALKTSIEDNTPEHFMEALGDVTRAQGITNAAKSTDLNREHLYRSLSKKGNPTFSTIIKLIKFLGLEINITEAQSVKTAIAL</sequence>
<dbReference type="PANTHER" id="PTHR40275:SF1">
    <property type="entry name" value="SSL7038 PROTEIN"/>
    <property type="match status" value="1"/>
</dbReference>
<dbReference type="InterPro" id="IPR014057">
    <property type="entry name" value="HI1420"/>
</dbReference>
<dbReference type="AlphaFoldDB" id="C8PLW0"/>
<dbReference type="EMBL" id="ACYH01000003">
    <property type="protein sequence ID" value="EEV21598.1"/>
    <property type="molecule type" value="Genomic_DNA"/>
</dbReference>
<evidence type="ECO:0000313" key="2">
    <source>
        <dbReference type="Proteomes" id="UP000004509"/>
    </source>
</evidence>
<dbReference type="SUPFAM" id="SSF47413">
    <property type="entry name" value="lambda repressor-like DNA-binding domains"/>
    <property type="match status" value="1"/>
</dbReference>
<dbReference type="Pfam" id="PF21716">
    <property type="entry name" value="dnstrm_HI1420"/>
    <property type="match status" value="1"/>
</dbReference>
<name>C8PLW0_9SPIR</name>
<dbReference type="Proteomes" id="UP000004509">
    <property type="component" value="Unassembled WGS sequence"/>
</dbReference>
<organism evidence="1 2">
    <name type="scientific">Treponema vincentii ATCC 35580</name>
    <dbReference type="NCBI Taxonomy" id="596324"/>
    <lineage>
        <taxon>Bacteria</taxon>
        <taxon>Pseudomonadati</taxon>
        <taxon>Spirochaetota</taxon>
        <taxon>Spirochaetia</taxon>
        <taxon>Spirochaetales</taxon>
        <taxon>Treponemataceae</taxon>
        <taxon>Treponema</taxon>
    </lineage>
</organism>